<proteinExistence type="predicted"/>
<name>A0A4R6RS27_9MICO</name>
<evidence type="ECO:0000313" key="2">
    <source>
        <dbReference type="Proteomes" id="UP000295601"/>
    </source>
</evidence>
<keyword evidence="2" id="KW-1185">Reference proteome</keyword>
<organism evidence="1 2">
    <name type="scientific">Leucobacter luti</name>
    <dbReference type="NCBI Taxonomy" id="340320"/>
    <lineage>
        <taxon>Bacteria</taxon>
        <taxon>Bacillati</taxon>
        <taxon>Actinomycetota</taxon>
        <taxon>Actinomycetes</taxon>
        <taxon>Micrococcales</taxon>
        <taxon>Microbacteriaceae</taxon>
        <taxon>Leucobacter</taxon>
    </lineage>
</organism>
<protein>
    <submittedName>
        <fullName evidence="1">Uncharacterized protein</fullName>
    </submittedName>
</protein>
<dbReference type="AlphaFoldDB" id="A0A4R6RS27"/>
<sequence>MQIVSTREVVLSAQILQVEFGGTPFEVEVIDEGEGEVLTFDDPAIFAEFEEAEATVQSFDHPSIRRRVLELRDQLLTITGELDLLLADAA</sequence>
<evidence type="ECO:0000313" key="1">
    <source>
        <dbReference type="EMBL" id="TDP89592.1"/>
    </source>
</evidence>
<accession>A0A4R6RS27</accession>
<comment type="caution">
    <text evidence="1">The sequence shown here is derived from an EMBL/GenBank/DDBJ whole genome shotgun (WGS) entry which is preliminary data.</text>
</comment>
<dbReference type="Proteomes" id="UP000295601">
    <property type="component" value="Unassembled WGS sequence"/>
</dbReference>
<reference evidence="1 2" key="1">
    <citation type="submission" date="2019-03" db="EMBL/GenBank/DDBJ databases">
        <title>Genomic analyses of the natural microbiome of Caenorhabditis elegans.</title>
        <authorList>
            <person name="Samuel B."/>
        </authorList>
    </citation>
    <scope>NUCLEOTIDE SEQUENCE [LARGE SCALE GENOMIC DNA]</scope>
    <source>
        <strain evidence="1 2">JUb18</strain>
    </source>
</reference>
<dbReference type="EMBL" id="SNYA01000009">
    <property type="protein sequence ID" value="TDP89592.1"/>
    <property type="molecule type" value="Genomic_DNA"/>
</dbReference>
<gene>
    <name evidence="1" type="ORF">EDF62_3346</name>
</gene>